<accession>A0AAJ2PYA8</accession>
<sequence>MTANKDRVNTRTFTQNARRAQIVQAAIETLAETGYAKTSFNKISQQAKLSSTGMISYHFSGKPELFAEVAHTVVVKADTLAAARMEDEKTYRGKLTAYIRSNFDFIARYPLYARALTEIIGMIRDRHITGLDDIERSIMSVDRLVTLLEQGRRAGEFGSFDCFTMALVIRGAIDGVVCQHLRVVAMDLDRCAHEVSNAFDRCTQPA</sequence>
<dbReference type="SUPFAM" id="SSF46689">
    <property type="entry name" value="Homeodomain-like"/>
    <property type="match status" value="1"/>
</dbReference>
<dbReference type="InterPro" id="IPR050109">
    <property type="entry name" value="HTH-type_TetR-like_transc_reg"/>
</dbReference>
<dbReference type="Pfam" id="PF00440">
    <property type="entry name" value="TetR_N"/>
    <property type="match status" value="1"/>
</dbReference>
<dbReference type="PANTHER" id="PTHR30328">
    <property type="entry name" value="TRANSCRIPTIONAL REPRESSOR"/>
    <property type="match status" value="1"/>
</dbReference>
<feature type="domain" description="HTH tetR-type" evidence="2">
    <location>
        <begin position="22"/>
        <end position="69"/>
    </location>
</feature>
<dbReference type="InterPro" id="IPR001647">
    <property type="entry name" value="HTH_TetR"/>
</dbReference>
<dbReference type="PANTHER" id="PTHR30328:SF54">
    <property type="entry name" value="HTH-TYPE TRANSCRIPTIONAL REPRESSOR SCO4008"/>
    <property type="match status" value="1"/>
</dbReference>
<protein>
    <submittedName>
        <fullName evidence="3">TetR family transcriptional regulator</fullName>
    </submittedName>
</protein>
<name>A0AAJ2PYA8_9ACTN</name>
<dbReference type="GO" id="GO:0006355">
    <property type="term" value="P:regulation of DNA-templated transcription"/>
    <property type="evidence" value="ECO:0007669"/>
    <property type="project" value="UniProtKB-ARBA"/>
</dbReference>
<gene>
    <name evidence="3" type="ORF">PV367_38855</name>
</gene>
<proteinExistence type="predicted"/>
<dbReference type="RefSeq" id="WP_319698167.1">
    <property type="nucleotide sequence ID" value="NZ_JARAWN010000431.1"/>
</dbReference>
<dbReference type="AlphaFoldDB" id="A0AAJ2PYA8"/>
<dbReference type="Proteomes" id="UP001273589">
    <property type="component" value="Unassembled WGS sequence"/>
</dbReference>
<organism evidence="3 4">
    <name type="scientific">Streptomyces europaeiscabiei</name>
    <dbReference type="NCBI Taxonomy" id="146819"/>
    <lineage>
        <taxon>Bacteria</taxon>
        <taxon>Bacillati</taxon>
        <taxon>Actinomycetota</taxon>
        <taxon>Actinomycetes</taxon>
        <taxon>Kitasatosporales</taxon>
        <taxon>Streptomycetaceae</taxon>
        <taxon>Streptomyces</taxon>
    </lineage>
</organism>
<dbReference type="EMBL" id="JARAWN010000431">
    <property type="protein sequence ID" value="MDX3135627.1"/>
    <property type="molecule type" value="Genomic_DNA"/>
</dbReference>
<dbReference type="InterPro" id="IPR036271">
    <property type="entry name" value="Tet_transcr_reg_TetR-rel_C_sf"/>
</dbReference>
<evidence type="ECO:0000313" key="3">
    <source>
        <dbReference type="EMBL" id="MDX3135627.1"/>
    </source>
</evidence>
<evidence type="ECO:0000313" key="4">
    <source>
        <dbReference type="Proteomes" id="UP001273589"/>
    </source>
</evidence>
<dbReference type="InterPro" id="IPR009057">
    <property type="entry name" value="Homeodomain-like_sf"/>
</dbReference>
<evidence type="ECO:0000256" key="1">
    <source>
        <dbReference type="ARBA" id="ARBA00023125"/>
    </source>
</evidence>
<evidence type="ECO:0000259" key="2">
    <source>
        <dbReference type="Pfam" id="PF00440"/>
    </source>
</evidence>
<dbReference type="Gene3D" id="1.10.357.10">
    <property type="entry name" value="Tetracycline Repressor, domain 2"/>
    <property type="match status" value="1"/>
</dbReference>
<dbReference type="SUPFAM" id="SSF48498">
    <property type="entry name" value="Tetracyclin repressor-like, C-terminal domain"/>
    <property type="match status" value="1"/>
</dbReference>
<keyword evidence="1" id="KW-0238">DNA-binding</keyword>
<dbReference type="GO" id="GO:0003677">
    <property type="term" value="F:DNA binding"/>
    <property type="evidence" value="ECO:0007669"/>
    <property type="project" value="UniProtKB-KW"/>
</dbReference>
<comment type="caution">
    <text evidence="3">The sequence shown here is derived from an EMBL/GenBank/DDBJ whole genome shotgun (WGS) entry which is preliminary data.</text>
</comment>
<reference evidence="3" key="1">
    <citation type="journal article" date="2023" name="Microb. Genom.">
        <title>Mesoterricola silvestris gen. nov., sp. nov., Mesoterricola sediminis sp. nov., Geothrix oryzae sp. nov., Geothrix edaphica sp. nov., Geothrix rubra sp. nov., and Geothrix limicola sp. nov., six novel members of Acidobacteriota isolated from soils.</title>
        <authorList>
            <person name="Weisberg A.J."/>
            <person name="Pearce E."/>
            <person name="Kramer C.G."/>
            <person name="Chang J.H."/>
            <person name="Clarke C.R."/>
        </authorList>
    </citation>
    <scope>NUCLEOTIDE SEQUENCE</scope>
    <source>
        <strain evidence="3">ND06-05F</strain>
    </source>
</reference>